<dbReference type="PRINTS" id="PR00332">
    <property type="entry name" value="HISTRIAD"/>
</dbReference>
<dbReference type="InterPro" id="IPR001310">
    <property type="entry name" value="Histidine_triad_HIT"/>
</dbReference>
<organism evidence="6">
    <name type="scientific">Trieres chinensis</name>
    <name type="common">Marine centric diatom</name>
    <name type="synonym">Odontella sinensis</name>
    <dbReference type="NCBI Taxonomy" id="1514140"/>
    <lineage>
        <taxon>Eukaryota</taxon>
        <taxon>Sar</taxon>
        <taxon>Stramenopiles</taxon>
        <taxon>Ochrophyta</taxon>
        <taxon>Bacillariophyta</taxon>
        <taxon>Mediophyceae</taxon>
        <taxon>Biddulphiophycidae</taxon>
        <taxon>Eupodiscales</taxon>
        <taxon>Parodontellaceae</taxon>
        <taxon>Trieres</taxon>
    </lineage>
</organism>
<dbReference type="CDD" id="cd01276">
    <property type="entry name" value="PKCI_related"/>
    <property type="match status" value="1"/>
</dbReference>
<gene>
    <name evidence="6" type="ORF">OSIN01602_LOCUS5912</name>
</gene>
<protein>
    <recommendedName>
        <fullName evidence="5">HIT domain-containing protein</fullName>
    </recommendedName>
</protein>
<proteinExistence type="predicted"/>
<dbReference type="PROSITE" id="PS51084">
    <property type="entry name" value="HIT_2"/>
    <property type="match status" value="1"/>
</dbReference>
<evidence type="ECO:0000256" key="2">
    <source>
        <dbReference type="PIRSR" id="PIRSR601310-3"/>
    </source>
</evidence>
<dbReference type="FunFam" id="3.30.428.10:FF:000005">
    <property type="entry name" value="Histidine triad nucleotide-binding protein 1"/>
    <property type="match status" value="1"/>
</dbReference>
<evidence type="ECO:0000313" key="6">
    <source>
        <dbReference type="EMBL" id="CAD9331028.1"/>
    </source>
</evidence>
<dbReference type="InterPro" id="IPR011146">
    <property type="entry name" value="HIT-like"/>
</dbReference>
<name>A0A7S2EDW6_TRICV</name>
<dbReference type="Gene3D" id="3.30.428.10">
    <property type="entry name" value="HIT-like"/>
    <property type="match status" value="1"/>
</dbReference>
<feature type="chain" id="PRO_5031244152" description="HIT domain-containing protein" evidence="4">
    <location>
        <begin position="24"/>
        <end position="190"/>
    </location>
</feature>
<dbReference type="AlphaFoldDB" id="A0A7S2EDW6"/>
<evidence type="ECO:0000256" key="3">
    <source>
        <dbReference type="PROSITE-ProRule" id="PRU00464"/>
    </source>
</evidence>
<dbReference type="GO" id="GO:0003824">
    <property type="term" value="F:catalytic activity"/>
    <property type="evidence" value="ECO:0007669"/>
    <property type="project" value="InterPro"/>
</dbReference>
<feature type="active site" description="Tele-AMP-histidine intermediate" evidence="1">
    <location>
        <position position="176"/>
    </location>
</feature>
<evidence type="ECO:0000256" key="4">
    <source>
        <dbReference type="SAM" id="SignalP"/>
    </source>
</evidence>
<feature type="short sequence motif" description="Histidine triad motif" evidence="2 3">
    <location>
        <begin position="174"/>
        <end position="178"/>
    </location>
</feature>
<reference evidence="6" key="1">
    <citation type="submission" date="2021-01" db="EMBL/GenBank/DDBJ databases">
        <authorList>
            <person name="Corre E."/>
            <person name="Pelletier E."/>
            <person name="Niang G."/>
            <person name="Scheremetjew M."/>
            <person name="Finn R."/>
            <person name="Kale V."/>
            <person name="Holt S."/>
            <person name="Cochrane G."/>
            <person name="Meng A."/>
            <person name="Brown T."/>
            <person name="Cohen L."/>
        </authorList>
    </citation>
    <scope>NUCLEOTIDE SEQUENCE</scope>
    <source>
        <strain evidence="6">Grunow 1884</strain>
    </source>
</reference>
<sequence length="190" mass="20034">MLRTNRAAVLSLAAFLAASSSSALRVRAAPTAAFALVRPFAAAREVSPPPPTTAVSMSGSDEVDKAIAASAPSGDDDPPTIFDKIVSGDIPSTKVYEDDTVLAFRDVSPQAPTHVLVIPKARDGLTQLSKAREDQEGLLGHLLYVAQEVGKKECPNGFRLVINDGKDGAQSVYHLHIHVLGGRQMGWPPG</sequence>
<evidence type="ECO:0000259" key="5">
    <source>
        <dbReference type="PROSITE" id="PS51084"/>
    </source>
</evidence>
<feature type="domain" description="HIT" evidence="5">
    <location>
        <begin position="81"/>
        <end position="190"/>
    </location>
</feature>
<dbReference type="EMBL" id="HBGO01010617">
    <property type="protein sequence ID" value="CAD9331028.1"/>
    <property type="molecule type" value="Transcribed_RNA"/>
</dbReference>
<dbReference type="InterPro" id="IPR019808">
    <property type="entry name" value="Histidine_triad_CS"/>
</dbReference>
<dbReference type="SUPFAM" id="SSF54197">
    <property type="entry name" value="HIT-like"/>
    <property type="match status" value="1"/>
</dbReference>
<dbReference type="InterPro" id="IPR036265">
    <property type="entry name" value="HIT-like_sf"/>
</dbReference>
<dbReference type="PROSITE" id="PS00892">
    <property type="entry name" value="HIT_1"/>
    <property type="match status" value="1"/>
</dbReference>
<evidence type="ECO:0000256" key="1">
    <source>
        <dbReference type="PIRSR" id="PIRSR601310-1"/>
    </source>
</evidence>
<accession>A0A7S2EDW6</accession>
<dbReference type="PANTHER" id="PTHR23089">
    <property type="entry name" value="HISTIDINE TRIAD HIT PROTEIN"/>
    <property type="match status" value="1"/>
</dbReference>
<dbReference type="Pfam" id="PF01230">
    <property type="entry name" value="HIT"/>
    <property type="match status" value="1"/>
</dbReference>
<feature type="signal peptide" evidence="4">
    <location>
        <begin position="1"/>
        <end position="23"/>
    </location>
</feature>
<keyword evidence="4" id="KW-0732">Signal</keyword>